<dbReference type="InParanoid" id="Q01U61"/>
<evidence type="ECO:0000313" key="2">
    <source>
        <dbReference type="EMBL" id="ABJ86809.1"/>
    </source>
</evidence>
<keyword evidence="1" id="KW-0732">Signal</keyword>
<dbReference type="EMBL" id="CP000473">
    <property type="protein sequence ID" value="ABJ86809.1"/>
    <property type="molecule type" value="Genomic_DNA"/>
</dbReference>
<feature type="signal peptide" evidence="1">
    <location>
        <begin position="1"/>
        <end position="19"/>
    </location>
</feature>
<proteinExistence type="predicted"/>
<evidence type="ECO:0000256" key="1">
    <source>
        <dbReference type="SAM" id="SignalP"/>
    </source>
</evidence>
<evidence type="ECO:0008006" key="3">
    <source>
        <dbReference type="Google" id="ProtNLM"/>
    </source>
</evidence>
<dbReference type="STRING" id="234267.Acid_5865"/>
<sequence precursor="true">MNTRTVILSMALWCGAASATTIAIDSQQGLFTSVDGVQTVVISPHFAWEPNHPVNPGDGTDQAALWISYAGTGYGGLEFQRPGGTSPVATIFDTFRTGAGMLTLYVWADDTAAVRLDGDLLMPAVFTQSVCSGQAIGCRPQDAGMINVALSEGMHTLSFELYQLGSGLDTNSNPFGLLFTGTAPAPTLSSYSFPEPGDADSPEPSGWILLAGGLAGLYGWSRHHPVPRQRE</sequence>
<gene>
    <name evidence="2" type="ordered locus">Acid_5865</name>
</gene>
<name>Q01U61_SOLUE</name>
<accession>Q01U61</accession>
<protein>
    <recommendedName>
        <fullName evidence="3">PEP-CTERM protein-sorting domain-containing protein</fullName>
    </recommendedName>
</protein>
<reference evidence="2" key="1">
    <citation type="submission" date="2006-10" db="EMBL/GenBank/DDBJ databases">
        <title>Complete sequence of Solibacter usitatus Ellin6076.</title>
        <authorList>
            <consortium name="US DOE Joint Genome Institute"/>
            <person name="Copeland A."/>
            <person name="Lucas S."/>
            <person name="Lapidus A."/>
            <person name="Barry K."/>
            <person name="Detter J.C."/>
            <person name="Glavina del Rio T."/>
            <person name="Hammon N."/>
            <person name="Israni S."/>
            <person name="Dalin E."/>
            <person name="Tice H."/>
            <person name="Pitluck S."/>
            <person name="Thompson L.S."/>
            <person name="Brettin T."/>
            <person name="Bruce D."/>
            <person name="Han C."/>
            <person name="Tapia R."/>
            <person name="Gilna P."/>
            <person name="Schmutz J."/>
            <person name="Larimer F."/>
            <person name="Land M."/>
            <person name="Hauser L."/>
            <person name="Kyrpides N."/>
            <person name="Mikhailova N."/>
            <person name="Janssen P.H."/>
            <person name="Kuske C.R."/>
            <person name="Richardson P."/>
        </authorList>
    </citation>
    <scope>NUCLEOTIDE SEQUENCE</scope>
    <source>
        <strain evidence="2">Ellin6076</strain>
    </source>
</reference>
<organism evidence="2">
    <name type="scientific">Solibacter usitatus (strain Ellin6076)</name>
    <dbReference type="NCBI Taxonomy" id="234267"/>
    <lineage>
        <taxon>Bacteria</taxon>
        <taxon>Pseudomonadati</taxon>
        <taxon>Acidobacteriota</taxon>
        <taxon>Terriglobia</taxon>
        <taxon>Bryobacterales</taxon>
        <taxon>Solibacteraceae</taxon>
        <taxon>Candidatus Solibacter</taxon>
    </lineage>
</organism>
<dbReference type="KEGG" id="sus:Acid_5865"/>
<dbReference type="AlphaFoldDB" id="Q01U61"/>
<dbReference type="OrthoDB" id="9853189at2"/>
<dbReference type="HOGENOM" id="CLU_1199144_0_0_0"/>
<feature type="chain" id="PRO_5004162661" description="PEP-CTERM protein-sorting domain-containing protein" evidence="1">
    <location>
        <begin position="20"/>
        <end position="231"/>
    </location>
</feature>